<evidence type="ECO:0000256" key="5">
    <source>
        <dbReference type="ARBA" id="ARBA00023212"/>
    </source>
</evidence>
<feature type="coiled-coil region" evidence="7">
    <location>
        <begin position="157"/>
        <end position="471"/>
    </location>
</feature>
<dbReference type="InterPro" id="IPR041513">
    <property type="entry name" value="SAS6_CC"/>
</dbReference>
<evidence type="ECO:0000256" key="8">
    <source>
        <dbReference type="SAM" id="MobiDB-lite"/>
    </source>
</evidence>
<evidence type="ECO:0000259" key="10">
    <source>
        <dbReference type="Pfam" id="PF18594"/>
    </source>
</evidence>
<sequence>MTETLFNKTLQVQVKCKDCEDRRTNIRVCIELQLTINPVHKRDLVVRLTDDVDPYFLYNLSISEEDFQSLKVQQGLLVDFSAFPQKFIDLLNHCISEQDKDTPRFLLQLSSPSSVLDHSPASLNIVETNAFKHLTHLSLKLLHGTDVEIKKYLAVCLSNVKEENKLLEQKLRRTEEDLTRQLSYTQQTLSEKSRELDKLRSEWTSQTTTLSNQHCQDLTAEREKALEIHTRLQQQNEQLRRELETAHLKSTQQLQSRLDELEAANKELTDRKYKSDSIIRDLKAKLTGLEEESHRAKQQVLSLRRENGTLDSECHERERLVNQLQTRVAVLEQEIKDKDQLVLRTKEVLEATQQQKNSIEGSAENKQLQIEKLEATVKSLSEELIKANAIIKKLQGETKALVGKIKMKNTVTVSQEKVLQETAERLREEQKELQETRQQLKQREEEVSKLQEQLQATVQKLDESREVLKTNENVITWLNKQLNENQLARKQETVGAFETPPALSSAAGVRVGGSYNTALDNRSFPSGLGQAYPVTSTLNSKLSFPLSCVGSGARPAFTLHNQGSGPKVQFNPHSKPGLSSVEVGDGSPEQHTRTSNKENGEPPGLESKYFERRDDSIPLRGLLPSMHFNRDMSKASQNTGPAKPGLHSAPSAYFPG</sequence>
<evidence type="ECO:0000313" key="11">
    <source>
        <dbReference type="EMBL" id="KAG7487817.1"/>
    </source>
</evidence>
<feature type="domain" description="SAS-6 coiled-coil" evidence="10">
    <location>
        <begin position="146"/>
        <end position="175"/>
    </location>
</feature>
<evidence type="ECO:0000256" key="3">
    <source>
        <dbReference type="ARBA" id="ARBA00022490"/>
    </source>
</evidence>
<evidence type="ECO:0000256" key="4">
    <source>
        <dbReference type="ARBA" id="ARBA00023054"/>
    </source>
</evidence>
<evidence type="ECO:0000256" key="2">
    <source>
        <dbReference type="ARBA" id="ARBA00020407"/>
    </source>
</evidence>
<feature type="compositionally biased region" description="Basic and acidic residues" evidence="8">
    <location>
        <begin position="588"/>
        <end position="600"/>
    </location>
</feature>
<dbReference type="OrthoDB" id="49058at2759"/>
<evidence type="ECO:0000259" key="9">
    <source>
        <dbReference type="Pfam" id="PF16531"/>
    </source>
</evidence>
<dbReference type="InterPro" id="IPR032396">
    <property type="entry name" value="SAS-6_N"/>
</dbReference>
<dbReference type="Proteomes" id="UP001046870">
    <property type="component" value="Chromosome 2"/>
</dbReference>
<dbReference type="GO" id="GO:0007283">
    <property type="term" value="P:spermatogenesis"/>
    <property type="evidence" value="ECO:0007669"/>
    <property type="project" value="TreeGrafter"/>
</dbReference>
<comment type="subcellular location">
    <subcellularLocation>
        <location evidence="1">Cytoplasm</location>
        <location evidence="1">Cytoskeleton</location>
        <location evidence="1">Microtubule organizing center</location>
        <location evidence="1">Centrosome</location>
    </subcellularLocation>
</comment>
<reference evidence="11" key="1">
    <citation type="submission" date="2021-01" db="EMBL/GenBank/DDBJ databases">
        <authorList>
            <person name="Zahm M."/>
            <person name="Roques C."/>
            <person name="Cabau C."/>
            <person name="Klopp C."/>
            <person name="Donnadieu C."/>
            <person name="Jouanno E."/>
            <person name="Lampietro C."/>
            <person name="Louis A."/>
            <person name="Herpin A."/>
            <person name="Echchiki A."/>
            <person name="Berthelot C."/>
            <person name="Parey E."/>
            <person name="Roest-Crollius H."/>
            <person name="Braasch I."/>
            <person name="Postlethwait J."/>
            <person name="Bobe J."/>
            <person name="Montfort J."/>
            <person name="Bouchez O."/>
            <person name="Begum T."/>
            <person name="Mejri S."/>
            <person name="Adams A."/>
            <person name="Chen W.-J."/>
            <person name="Guiguen Y."/>
        </authorList>
    </citation>
    <scope>NUCLEOTIDE SEQUENCE</scope>
    <source>
        <strain evidence="11">YG-15Mar2019-1</strain>
        <tissue evidence="11">Brain</tissue>
    </source>
</reference>
<feature type="domain" description="Spindle assembly abnormal protein 6 N-terminal" evidence="9">
    <location>
        <begin position="5"/>
        <end position="141"/>
    </location>
</feature>
<feature type="compositionally biased region" description="Basic and acidic residues" evidence="8">
    <location>
        <begin position="608"/>
        <end position="617"/>
    </location>
</feature>
<dbReference type="EMBL" id="JAFDVH010000002">
    <property type="protein sequence ID" value="KAG7487817.1"/>
    <property type="molecule type" value="Genomic_DNA"/>
</dbReference>
<proteinExistence type="predicted"/>
<dbReference type="AlphaFoldDB" id="A0A9D3QEE1"/>
<dbReference type="GO" id="GO:0005814">
    <property type="term" value="C:centriole"/>
    <property type="evidence" value="ECO:0007669"/>
    <property type="project" value="TreeGrafter"/>
</dbReference>
<dbReference type="GO" id="GO:0007099">
    <property type="term" value="P:centriole replication"/>
    <property type="evidence" value="ECO:0007669"/>
    <property type="project" value="TreeGrafter"/>
</dbReference>
<evidence type="ECO:0000256" key="6">
    <source>
        <dbReference type="ARBA" id="ARBA00023306"/>
    </source>
</evidence>
<accession>A0A9D3QEE1</accession>
<dbReference type="PANTHER" id="PTHR44281">
    <property type="entry name" value="SPINDLE ASSEMBLY ABNORMAL PROTEIN 6 HOMOLOG"/>
    <property type="match status" value="1"/>
</dbReference>
<dbReference type="CDD" id="cd10142">
    <property type="entry name" value="HD_SAS6_N"/>
    <property type="match status" value="1"/>
</dbReference>
<comment type="caution">
    <text evidence="11">The sequence shown here is derived from an EMBL/GenBank/DDBJ whole genome shotgun (WGS) entry which is preliminary data.</text>
</comment>
<dbReference type="Pfam" id="PF18594">
    <property type="entry name" value="Sas6_CC"/>
    <property type="match status" value="1"/>
</dbReference>
<keyword evidence="4 7" id="KW-0175">Coiled coil</keyword>
<dbReference type="GO" id="GO:0005813">
    <property type="term" value="C:centrosome"/>
    <property type="evidence" value="ECO:0007669"/>
    <property type="project" value="UniProtKB-SubCell"/>
</dbReference>
<evidence type="ECO:0000256" key="7">
    <source>
        <dbReference type="SAM" id="Coils"/>
    </source>
</evidence>
<protein>
    <recommendedName>
        <fullName evidence="2">Spindle assembly abnormal protein 6 homolog</fullName>
    </recommendedName>
</protein>
<evidence type="ECO:0000313" key="12">
    <source>
        <dbReference type="Proteomes" id="UP001046870"/>
    </source>
</evidence>
<gene>
    <name evidence="11" type="ORF">MATL_G00027390</name>
</gene>
<dbReference type="Pfam" id="PF16531">
    <property type="entry name" value="SAS-6_N"/>
    <property type="match status" value="1"/>
</dbReference>
<organism evidence="11 12">
    <name type="scientific">Megalops atlanticus</name>
    <name type="common">Tarpon</name>
    <name type="synonym">Clupea gigantea</name>
    <dbReference type="NCBI Taxonomy" id="7932"/>
    <lineage>
        <taxon>Eukaryota</taxon>
        <taxon>Metazoa</taxon>
        <taxon>Chordata</taxon>
        <taxon>Craniata</taxon>
        <taxon>Vertebrata</taxon>
        <taxon>Euteleostomi</taxon>
        <taxon>Actinopterygii</taxon>
        <taxon>Neopterygii</taxon>
        <taxon>Teleostei</taxon>
        <taxon>Elopiformes</taxon>
        <taxon>Megalopidae</taxon>
        <taxon>Megalops</taxon>
    </lineage>
</organism>
<keyword evidence="6" id="KW-0131">Cell cycle</keyword>
<name>A0A9D3QEE1_MEGAT</name>
<dbReference type="PANTHER" id="PTHR44281:SF4">
    <property type="entry name" value="SPINDLE ASSEMBLY ABNORMAL PROTEIN 6 HOMOLOG"/>
    <property type="match status" value="1"/>
</dbReference>
<keyword evidence="5" id="KW-0206">Cytoskeleton</keyword>
<evidence type="ECO:0000256" key="1">
    <source>
        <dbReference type="ARBA" id="ARBA00004300"/>
    </source>
</evidence>
<dbReference type="Gene3D" id="2.170.210.20">
    <property type="entry name" value="Spindle assembly abnormal protein 6, N-terminal domain"/>
    <property type="match status" value="1"/>
</dbReference>
<keyword evidence="3" id="KW-0963">Cytoplasm</keyword>
<keyword evidence="12" id="KW-1185">Reference proteome</keyword>
<dbReference type="InterPro" id="IPR038558">
    <property type="entry name" value="SAS-6_N_sf"/>
</dbReference>
<feature type="region of interest" description="Disordered" evidence="8">
    <location>
        <begin position="559"/>
        <end position="656"/>
    </location>
</feature>